<dbReference type="Proteomes" id="UP000287124">
    <property type="component" value="Unassembled WGS sequence"/>
</dbReference>
<evidence type="ECO:0000313" key="2">
    <source>
        <dbReference type="EMBL" id="RTE70774.1"/>
    </source>
</evidence>
<proteinExistence type="predicted"/>
<evidence type="ECO:0000313" key="3">
    <source>
        <dbReference type="Proteomes" id="UP000287124"/>
    </source>
</evidence>
<keyword evidence="3" id="KW-1185">Reference proteome</keyword>
<feature type="compositionally biased region" description="Basic and acidic residues" evidence="1">
    <location>
        <begin position="28"/>
        <end position="47"/>
    </location>
</feature>
<feature type="region of interest" description="Disordered" evidence="1">
    <location>
        <begin position="1"/>
        <end position="47"/>
    </location>
</feature>
<dbReference type="EMBL" id="MIKF01000426">
    <property type="protein sequence ID" value="RTE70774.1"/>
    <property type="molecule type" value="Genomic_DNA"/>
</dbReference>
<comment type="caution">
    <text evidence="2">The sequence shown here is derived from an EMBL/GenBank/DDBJ whole genome shotgun (WGS) entry which is preliminary data.</text>
</comment>
<protein>
    <submittedName>
        <fullName evidence="2">Uncharacterized protein</fullName>
    </submittedName>
</protein>
<accession>A0A430L4W0</accession>
<dbReference type="AlphaFoldDB" id="A0A430L4W0"/>
<organism evidence="2 3">
    <name type="scientific">Fusarium euwallaceae</name>
    <dbReference type="NCBI Taxonomy" id="1147111"/>
    <lineage>
        <taxon>Eukaryota</taxon>
        <taxon>Fungi</taxon>
        <taxon>Dikarya</taxon>
        <taxon>Ascomycota</taxon>
        <taxon>Pezizomycotina</taxon>
        <taxon>Sordariomycetes</taxon>
        <taxon>Hypocreomycetidae</taxon>
        <taxon>Hypocreales</taxon>
        <taxon>Nectriaceae</taxon>
        <taxon>Fusarium</taxon>
        <taxon>Fusarium solani species complex</taxon>
    </lineage>
</organism>
<reference evidence="2 3" key="1">
    <citation type="submission" date="2017-06" db="EMBL/GenBank/DDBJ databases">
        <title>Comparative genomic analysis of Ambrosia Fusariam Clade fungi.</title>
        <authorList>
            <person name="Stajich J.E."/>
            <person name="Carrillo J."/>
            <person name="Kijimoto T."/>
            <person name="Eskalen A."/>
            <person name="O'Donnell K."/>
            <person name="Kasson M."/>
        </authorList>
    </citation>
    <scope>NUCLEOTIDE SEQUENCE [LARGE SCALE GENOMIC DNA]</scope>
    <source>
        <strain evidence="2 3">UCR1854</strain>
    </source>
</reference>
<evidence type="ECO:0000256" key="1">
    <source>
        <dbReference type="SAM" id="MobiDB-lite"/>
    </source>
</evidence>
<sequence length="380" mass="42400">MGPSHRPQRVGRPRTRGHRQVTSSASQRRADDANGESALDKNSPRFYEDERVSRRAEEWAEDPSTFFGDVTQGCIACRLYKRIQAVSSDERSRRPFPYRGSKQPPEQTVINTIKLRICMVFFHQLRTEFSELFYANGNTNPLTAYLSAHGFEDREELSSILTNIAKRGSCYHELTKKTAHDGVLLLSTTFGIKELESKKYLEFVSDAAAKDIEGISTMEIYDAATKAIFDTFETSFRNWRESMAQWMVPGERAPVQPLIDCLQGRNSTHWSPPCAKHYETPLAAGSESLFPVQEVLSAVQQTATVAEDVYGAECHFDPSVILLVPDMSGIIREVTVGALAGGSNTHGLTAGTQSDSTYPPSSYVSNHSVYTAFQWTDFKG</sequence>
<feature type="compositionally biased region" description="Basic residues" evidence="1">
    <location>
        <begin position="1"/>
        <end position="19"/>
    </location>
</feature>
<name>A0A430L4W0_9HYPO</name>
<gene>
    <name evidence="2" type="ORF">BHE90_014823</name>
</gene>